<protein>
    <recommendedName>
        <fullName evidence="1">T6SS Phospholipase effector Tle1-like catalytic domain-containing protein</fullName>
    </recommendedName>
</protein>
<proteinExistence type="predicted"/>
<evidence type="ECO:0000313" key="2">
    <source>
        <dbReference type="EMBL" id="KPL50997.1"/>
    </source>
</evidence>
<dbReference type="STRING" id="665126.ABB55_01120"/>
<reference evidence="2 3" key="2">
    <citation type="submission" date="2015-10" db="EMBL/GenBank/DDBJ databases">
        <title>Draft Genome Sequence of Prosthecomicrobium hirschii ATCC 27832.</title>
        <authorList>
            <person name="Daniel J."/>
            <person name="Givan S.A."/>
            <person name="Brun Y.V."/>
            <person name="Brown P.J."/>
        </authorList>
    </citation>
    <scope>NUCLEOTIDE SEQUENCE [LARGE SCALE GENOMIC DNA]</scope>
    <source>
        <strain evidence="2 3">16</strain>
    </source>
</reference>
<accession>A0A0P6VG49</accession>
<feature type="domain" description="T6SS Phospholipase effector Tle1-like catalytic" evidence="1">
    <location>
        <begin position="2"/>
        <end position="271"/>
    </location>
</feature>
<keyword evidence="3" id="KW-1185">Reference proteome</keyword>
<dbReference type="EMBL" id="LJYW01000001">
    <property type="protein sequence ID" value="KPL50997.1"/>
    <property type="molecule type" value="Genomic_DNA"/>
</dbReference>
<dbReference type="PANTHER" id="PTHR33840">
    <property type="match status" value="1"/>
</dbReference>
<dbReference type="AlphaFoldDB" id="A0A0P6VG49"/>
<comment type="caution">
    <text evidence="2">The sequence shown here is derived from an EMBL/GenBank/DDBJ whole genome shotgun (WGS) entry which is preliminary data.</text>
</comment>
<sequence length="444" mass="49172">MKRLVLFLDGTWNKTGKYDVPSNVARLKELVERANTDPTRTDTVEQRLYYDSGVGTEGRIDKYLGGMLGLGLSEKVRAGYRFLSQFYQPSDANGVPDEIYIFGFSRGSFTARSLAGFIGASGLLRPEFCSADGLADAWSYYRTDPKRRLPADKAKLSDRCHQNVRIHFLGVFDTVGSTGVPLGTAGNWAGSRDRFHDTKLGSAIVHAVQALAIDEHRGPFVPALFARPDHLNARRVEQVWFPGVHADIGGGYSAASAALKPISEITLAWMVGRVRALTGLQIEEPRWPAEEPADPHDSLSWFVISRLFPMYRLLDATELGGRLRRRYRPFAMAYPDRSWKEAIHRSVFDLMIATAGTSRRPTYRPPQVDVVAEKFGRELPVIDHDGSPMTMAAIEALLAKVDEATKDSKFLPRWKARNQPLLAAAETAVTTRGTLGPGDPISIP</sequence>
<dbReference type="Proteomes" id="UP000048984">
    <property type="component" value="Unassembled WGS sequence"/>
</dbReference>
<dbReference type="RefSeq" id="WP_054357160.1">
    <property type="nucleotide sequence ID" value="NZ_LJYW01000001.1"/>
</dbReference>
<dbReference type="InterPro" id="IPR018712">
    <property type="entry name" value="Tle1-like_cat"/>
</dbReference>
<dbReference type="Pfam" id="PF09994">
    <property type="entry name" value="T6SS_Tle1-like_cat"/>
    <property type="match status" value="1"/>
</dbReference>
<organism evidence="2 3">
    <name type="scientific">Prosthecodimorpha hirschii</name>
    <dbReference type="NCBI Taxonomy" id="665126"/>
    <lineage>
        <taxon>Bacteria</taxon>
        <taxon>Pseudomonadati</taxon>
        <taxon>Pseudomonadota</taxon>
        <taxon>Alphaproteobacteria</taxon>
        <taxon>Hyphomicrobiales</taxon>
        <taxon>Ancalomicrobiaceae</taxon>
        <taxon>Prosthecodimorpha</taxon>
    </lineage>
</organism>
<gene>
    <name evidence="2" type="ORF">ABB55_01120</name>
</gene>
<dbReference type="PANTHER" id="PTHR33840:SF1">
    <property type="entry name" value="TLE1 PHOSPHOLIPASE DOMAIN-CONTAINING PROTEIN"/>
    <property type="match status" value="1"/>
</dbReference>
<reference evidence="2 3" key="1">
    <citation type="submission" date="2015-09" db="EMBL/GenBank/DDBJ databases">
        <authorList>
            <person name="Jackson K.R."/>
            <person name="Lunt B.L."/>
            <person name="Fisher J.N.B."/>
            <person name="Gardner A.V."/>
            <person name="Bailey M.E."/>
            <person name="Deus L.M."/>
            <person name="Earl A.S."/>
            <person name="Gibby P.D."/>
            <person name="Hartmann K.A."/>
            <person name="Liu J.E."/>
            <person name="Manci A.M."/>
            <person name="Nielsen D.A."/>
            <person name="Solomon M.B."/>
            <person name="Breakwell D.P."/>
            <person name="Burnett S.H."/>
            <person name="Grose J.H."/>
        </authorList>
    </citation>
    <scope>NUCLEOTIDE SEQUENCE [LARGE SCALE GENOMIC DNA]</scope>
    <source>
        <strain evidence="2 3">16</strain>
    </source>
</reference>
<evidence type="ECO:0000313" key="3">
    <source>
        <dbReference type="Proteomes" id="UP000048984"/>
    </source>
</evidence>
<evidence type="ECO:0000259" key="1">
    <source>
        <dbReference type="Pfam" id="PF09994"/>
    </source>
</evidence>
<name>A0A0P6VG49_9HYPH</name>